<evidence type="ECO:0000313" key="3">
    <source>
        <dbReference type="EMBL" id="GEM10114.1"/>
    </source>
</evidence>
<dbReference type="EMBL" id="BJWK01000010">
    <property type="protein sequence ID" value="GEM10114.1"/>
    <property type="molecule type" value="Genomic_DNA"/>
</dbReference>
<accession>A0A511KKX9</accession>
<feature type="transmembrane region" description="Helical" evidence="2">
    <location>
        <begin position="75"/>
        <end position="92"/>
    </location>
</feature>
<feature type="region of interest" description="Disordered" evidence="1">
    <location>
        <begin position="134"/>
        <end position="169"/>
    </location>
</feature>
<gene>
    <name evidence="3" type="ORF">Rt10032_c10g4131</name>
</gene>
<dbReference type="Proteomes" id="UP000321518">
    <property type="component" value="Unassembled WGS sequence"/>
</dbReference>
<keyword evidence="2" id="KW-0812">Transmembrane</keyword>
<organism evidence="3 4">
    <name type="scientific">Rhodotorula toruloides</name>
    <name type="common">Yeast</name>
    <name type="synonym">Rhodosporidium toruloides</name>
    <dbReference type="NCBI Taxonomy" id="5286"/>
    <lineage>
        <taxon>Eukaryota</taxon>
        <taxon>Fungi</taxon>
        <taxon>Dikarya</taxon>
        <taxon>Basidiomycota</taxon>
        <taxon>Pucciniomycotina</taxon>
        <taxon>Microbotryomycetes</taxon>
        <taxon>Sporidiobolales</taxon>
        <taxon>Sporidiobolaceae</taxon>
        <taxon>Rhodotorula</taxon>
    </lineage>
</organism>
<evidence type="ECO:0000256" key="1">
    <source>
        <dbReference type="SAM" id="MobiDB-lite"/>
    </source>
</evidence>
<sequence length="323" mass="33863">MPVESPLLPLIDFLAPYLPNSLANPLYTLASLDIQSVYHNPSQLLPLALSVLAAFTAFLSFLSTARFAVRTAISLVKWGSIAAVLGAVWMGVNNAGSEKGVSGGVRDAASYAGQFGKGVFSLGQKGASYYFGAPASSKTRERRRRRSSSHGSSSRNAAPAGSGGWGDKRDAAAEDFVGNAMKSVLEFMNPPAGSAQEKVKRSAKKAMGGSGSSSSGGDGFGGLAWNLALGRAKKAWDDMTQEAGGNEPAGRTRRNSDLKNTAVVAACGMAKPINTKAPSAYLLSPAWSCEPKPLESRRPALPAYESSLLYLSVIQLERNAEKV</sequence>
<reference evidence="3 4" key="1">
    <citation type="submission" date="2019-07" db="EMBL/GenBank/DDBJ databases">
        <title>Rhodotorula toruloides NBRC10032 genome sequencing.</title>
        <authorList>
            <person name="Shida Y."/>
            <person name="Takaku H."/>
            <person name="Ogasawara W."/>
            <person name="Mori K."/>
        </authorList>
    </citation>
    <scope>NUCLEOTIDE SEQUENCE [LARGE SCALE GENOMIC DNA]</scope>
    <source>
        <strain evidence="3 4">NBRC10032</strain>
    </source>
</reference>
<name>A0A511KKX9_RHOTO</name>
<evidence type="ECO:0000256" key="2">
    <source>
        <dbReference type="SAM" id="Phobius"/>
    </source>
</evidence>
<feature type="region of interest" description="Disordered" evidence="1">
    <location>
        <begin position="189"/>
        <end position="216"/>
    </location>
</feature>
<keyword evidence="2" id="KW-1133">Transmembrane helix</keyword>
<proteinExistence type="predicted"/>
<dbReference type="AlphaFoldDB" id="A0A511KKX9"/>
<protein>
    <submittedName>
        <fullName evidence="3">Uncharacterized protein</fullName>
    </submittedName>
</protein>
<evidence type="ECO:0000313" key="4">
    <source>
        <dbReference type="Proteomes" id="UP000321518"/>
    </source>
</evidence>
<dbReference type="OrthoDB" id="2528289at2759"/>
<comment type="caution">
    <text evidence="3">The sequence shown here is derived from an EMBL/GenBank/DDBJ whole genome shotgun (WGS) entry which is preliminary data.</text>
</comment>
<feature type="transmembrane region" description="Helical" evidence="2">
    <location>
        <begin position="44"/>
        <end position="63"/>
    </location>
</feature>
<keyword evidence="2" id="KW-0472">Membrane</keyword>